<feature type="compositionally biased region" description="Basic and acidic residues" evidence="4">
    <location>
        <begin position="383"/>
        <end position="397"/>
    </location>
</feature>
<dbReference type="AlphaFoldDB" id="E3J2V5"/>
<keyword evidence="2" id="KW-0547">Nucleotide-binding</keyword>
<dbReference type="GO" id="GO:0022857">
    <property type="term" value="F:transmembrane transporter activity"/>
    <property type="evidence" value="ECO:0007669"/>
    <property type="project" value="TreeGrafter"/>
</dbReference>
<dbReference type="EMBL" id="CP002299">
    <property type="protein sequence ID" value="ADP81766.1"/>
    <property type="molecule type" value="Genomic_DNA"/>
</dbReference>
<dbReference type="GO" id="GO:0005886">
    <property type="term" value="C:plasma membrane"/>
    <property type="evidence" value="ECO:0007669"/>
    <property type="project" value="TreeGrafter"/>
</dbReference>
<dbReference type="Proteomes" id="UP000002484">
    <property type="component" value="Chromosome"/>
</dbReference>
<dbReference type="Pfam" id="PF00005">
    <property type="entry name" value="ABC_tran"/>
    <property type="match status" value="1"/>
</dbReference>
<feature type="domain" description="ABC transporter" evidence="5">
    <location>
        <begin position="24"/>
        <end position="261"/>
    </location>
</feature>
<dbReference type="GO" id="GO:0005524">
    <property type="term" value="F:ATP binding"/>
    <property type="evidence" value="ECO:0007669"/>
    <property type="project" value="UniProtKB-KW"/>
</dbReference>
<evidence type="ECO:0000259" key="5">
    <source>
        <dbReference type="PROSITE" id="PS50893"/>
    </source>
</evidence>
<dbReference type="GO" id="GO:0016887">
    <property type="term" value="F:ATP hydrolysis activity"/>
    <property type="evidence" value="ECO:0007669"/>
    <property type="project" value="InterPro"/>
</dbReference>
<protein>
    <submittedName>
        <fullName evidence="6">ABC transporter related protein</fullName>
    </submittedName>
</protein>
<feature type="compositionally biased region" description="Basic and acidic residues" evidence="4">
    <location>
        <begin position="276"/>
        <end position="295"/>
    </location>
</feature>
<sequence>MSPLRGRAADDRGGGRSGQSDLAARAERVTKMYGAGDTEVAALRGIDLDFPRGRFTAIMGPSGSGKSTLMHCLAGLDTISGGRVLIGEVDLSRLSDRQLTQLRRDRIGFIFQQYNLLPTLTAAENITLPLDIAGRRPDKKWMKVVVDAVGLAPRLNHRPTELSGGQQQRVACARALITRPDIIFGDEPTGNLDSTSGAEVLSFLQDSVRELGQTVVMVTHDAKAASYADEVIFLADGRIVDTMLRPTADAVFDRMKNLDRPAGRGARRPTMPPPRGADREPGRDRGGWDDPDGGRRRVPTGPGGRRATAPGATRVPTGGQPARRRGTDGEAIGGRGAYGADGAAATGGRGAPGRRDTGGTRGQRPVPARDGGYPADETGELPPARRDTGGYPPRRDTGGAAPRRGTTGGTAARRGTTGGVPARGAQPVAPYPAADETGEYTAVPGGYPAARDDPGDAPRGYRRAADGYDPPAAARRYADGGYADDGRYADGGYGGTPAGAGGYPADGYAQEPDRYGPAVEVTGGYDQPNGYHSPEGYDQPNGYDAPNGHGGARRGRGAGGWRDDEPDGDYEAGGYPTGSWR</sequence>
<proteinExistence type="predicted"/>
<feature type="compositionally biased region" description="Low complexity" evidence="4">
    <location>
        <begin position="467"/>
        <end position="481"/>
    </location>
</feature>
<feature type="compositionally biased region" description="Gly residues" evidence="4">
    <location>
        <begin position="331"/>
        <end position="351"/>
    </location>
</feature>
<dbReference type="PROSITE" id="PS50893">
    <property type="entry name" value="ABC_TRANSPORTER_2"/>
    <property type="match status" value="1"/>
</dbReference>
<dbReference type="InterPro" id="IPR017911">
    <property type="entry name" value="MacB-like_ATP-bd"/>
</dbReference>
<keyword evidence="7" id="KW-1185">Reference proteome</keyword>
<reference evidence="6 7" key="1">
    <citation type="submission" date="2010-10" db="EMBL/GenBank/DDBJ databases">
        <title>Complete sequence of Frankia sp. EuI1c.</title>
        <authorList>
            <consortium name="US DOE Joint Genome Institute"/>
            <person name="Lucas S."/>
            <person name="Copeland A."/>
            <person name="Lapidus A."/>
            <person name="Cheng J.-F."/>
            <person name="Bruce D."/>
            <person name="Goodwin L."/>
            <person name="Pitluck S."/>
            <person name="Chertkov O."/>
            <person name="Detter J.C."/>
            <person name="Han C."/>
            <person name="Tapia R."/>
            <person name="Land M."/>
            <person name="Hauser L."/>
            <person name="Jeffries C."/>
            <person name="Kyrpides N."/>
            <person name="Ivanova N."/>
            <person name="Mikhailova N."/>
            <person name="Beauchemin N."/>
            <person name="Sen A."/>
            <person name="Sur S.A."/>
            <person name="Gtari M."/>
            <person name="Wall L."/>
            <person name="Tisa L."/>
            <person name="Woyke T."/>
        </authorList>
    </citation>
    <scope>NUCLEOTIDE SEQUENCE [LARGE SCALE GENOMIC DNA]</scope>
    <source>
        <strain evidence="7">DSM 45817 / CECT 9037 / EuI1c</strain>
    </source>
</reference>
<dbReference type="FunFam" id="3.40.50.300:FF:000032">
    <property type="entry name" value="Export ABC transporter ATP-binding protein"/>
    <property type="match status" value="1"/>
</dbReference>
<dbReference type="KEGG" id="fri:FraEuI1c_3759"/>
<evidence type="ECO:0000256" key="2">
    <source>
        <dbReference type="ARBA" id="ARBA00022741"/>
    </source>
</evidence>
<evidence type="ECO:0000313" key="6">
    <source>
        <dbReference type="EMBL" id="ADP81766.1"/>
    </source>
</evidence>
<dbReference type="CDD" id="cd03255">
    <property type="entry name" value="ABC_MJ0796_LolCDE_FtsE"/>
    <property type="match status" value="1"/>
</dbReference>
<dbReference type="STRING" id="298654.FraEuI1c_3759"/>
<dbReference type="GO" id="GO:0098796">
    <property type="term" value="C:membrane protein complex"/>
    <property type="evidence" value="ECO:0007669"/>
    <property type="project" value="UniProtKB-ARBA"/>
</dbReference>
<dbReference type="PANTHER" id="PTHR24220:SF685">
    <property type="entry name" value="ABC TRANSPORTER RELATED"/>
    <property type="match status" value="1"/>
</dbReference>
<organism evidence="6 7">
    <name type="scientific">Pseudofrankia inefficax (strain DSM 45817 / CECT 9037 / DDB 130130 / EuI1c)</name>
    <name type="common">Frankia inefficax</name>
    <dbReference type="NCBI Taxonomy" id="298654"/>
    <lineage>
        <taxon>Bacteria</taxon>
        <taxon>Bacillati</taxon>
        <taxon>Actinomycetota</taxon>
        <taxon>Actinomycetes</taxon>
        <taxon>Frankiales</taxon>
        <taxon>Frankiaceae</taxon>
        <taxon>Pseudofrankia</taxon>
    </lineage>
</organism>
<keyword evidence="1" id="KW-0813">Transport</keyword>
<accession>E3J2V5</accession>
<feature type="region of interest" description="Disordered" evidence="4">
    <location>
        <begin position="1"/>
        <end position="22"/>
    </location>
</feature>
<feature type="compositionally biased region" description="Low complexity" evidence="4">
    <location>
        <begin position="398"/>
        <end position="425"/>
    </location>
</feature>
<dbReference type="InParanoid" id="E3J2V5"/>
<dbReference type="InterPro" id="IPR003439">
    <property type="entry name" value="ABC_transporter-like_ATP-bd"/>
</dbReference>
<feature type="region of interest" description="Disordered" evidence="4">
    <location>
        <begin position="255"/>
        <end position="581"/>
    </location>
</feature>
<dbReference type="InterPro" id="IPR003593">
    <property type="entry name" value="AAA+_ATPase"/>
</dbReference>
<evidence type="ECO:0000256" key="3">
    <source>
        <dbReference type="ARBA" id="ARBA00022840"/>
    </source>
</evidence>
<dbReference type="InterPro" id="IPR015854">
    <property type="entry name" value="ABC_transpr_LolD-like"/>
</dbReference>
<feature type="compositionally biased region" description="Low complexity" evidence="4">
    <location>
        <begin position="305"/>
        <end position="319"/>
    </location>
</feature>
<dbReference type="HOGENOM" id="CLU_033616_0_0_11"/>
<dbReference type="InterPro" id="IPR027417">
    <property type="entry name" value="P-loop_NTPase"/>
</dbReference>
<dbReference type="PANTHER" id="PTHR24220">
    <property type="entry name" value="IMPORT ATP-BINDING PROTEIN"/>
    <property type="match status" value="1"/>
</dbReference>
<gene>
    <name evidence="6" type="ordered locus">FraEuI1c_3759</name>
</gene>
<name>E3J2V5_PSEI1</name>
<feature type="compositionally biased region" description="Gly residues" evidence="4">
    <location>
        <begin position="489"/>
        <end position="504"/>
    </location>
</feature>
<evidence type="ECO:0000256" key="1">
    <source>
        <dbReference type="ARBA" id="ARBA00022448"/>
    </source>
</evidence>
<evidence type="ECO:0000313" key="7">
    <source>
        <dbReference type="Proteomes" id="UP000002484"/>
    </source>
</evidence>
<keyword evidence="3" id="KW-0067">ATP-binding</keyword>
<dbReference type="SMART" id="SM00382">
    <property type="entry name" value="AAA"/>
    <property type="match status" value="1"/>
</dbReference>
<dbReference type="SUPFAM" id="SSF52540">
    <property type="entry name" value="P-loop containing nucleoside triphosphate hydrolases"/>
    <property type="match status" value="1"/>
</dbReference>
<dbReference type="eggNOG" id="COG1136">
    <property type="taxonomic scope" value="Bacteria"/>
</dbReference>
<evidence type="ECO:0000256" key="4">
    <source>
        <dbReference type="SAM" id="MobiDB-lite"/>
    </source>
</evidence>
<dbReference type="Gene3D" id="3.40.50.300">
    <property type="entry name" value="P-loop containing nucleotide triphosphate hydrolases"/>
    <property type="match status" value="1"/>
</dbReference>